<evidence type="ECO:0000256" key="3">
    <source>
        <dbReference type="ARBA" id="ARBA00022519"/>
    </source>
</evidence>
<dbReference type="RefSeq" id="WP_347439496.1">
    <property type="nucleotide sequence ID" value="NZ_CP089291.1"/>
</dbReference>
<dbReference type="PIRSF" id="PIRSF006066">
    <property type="entry name" value="HI0050"/>
    <property type="match status" value="1"/>
</dbReference>
<dbReference type="EMBL" id="CP089291">
    <property type="protein sequence ID" value="UOF92843.1"/>
    <property type="molecule type" value="Genomic_DNA"/>
</dbReference>
<feature type="transmembrane region" description="Helical" evidence="7">
    <location>
        <begin position="266"/>
        <end position="291"/>
    </location>
</feature>
<dbReference type="NCBIfam" id="TIGR00786">
    <property type="entry name" value="dctM"/>
    <property type="match status" value="1"/>
</dbReference>
<keyword evidence="6 7" id="KW-0472">Membrane</keyword>
<feature type="transmembrane region" description="Helical" evidence="7">
    <location>
        <begin position="311"/>
        <end position="341"/>
    </location>
</feature>
<evidence type="ECO:0000313" key="9">
    <source>
        <dbReference type="EMBL" id="UOF92843.1"/>
    </source>
</evidence>
<evidence type="ECO:0000256" key="1">
    <source>
        <dbReference type="ARBA" id="ARBA00004429"/>
    </source>
</evidence>
<accession>A0ABY4CR37</accession>
<feature type="transmembrane region" description="Helical" evidence="7">
    <location>
        <begin position="48"/>
        <end position="68"/>
    </location>
</feature>
<evidence type="ECO:0000313" key="10">
    <source>
        <dbReference type="Proteomes" id="UP000830167"/>
    </source>
</evidence>
<feature type="transmembrane region" description="Helical" evidence="7">
    <location>
        <begin position="238"/>
        <end position="254"/>
    </location>
</feature>
<feature type="transmembrane region" description="Helical" evidence="7">
    <location>
        <begin position="394"/>
        <end position="418"/>
    </location>
</feature>
<keyword evidence="2" id="KW-1003">Cell membrane</keyword>
<protein>
    <submittedName>
        <fullName evidence="9">TRAP transporter large permease</fullName>
    </submittedName>
</protein>
<feature type="transmembrane region" description="Helical" evidence="7">
    <location>
        <begin position="210"/>
        <end position="232"/>
    </location>
</feature>
<keyword evidence="10" id="KW-1185">Reference proteome</keyword>
<evidence type="ECO:0000256" key="4">
    <source>
        <dbReference type="ARBA" id="ARBA00022692"/>
    </source>
</evidence>
<evidence type="ECO:0000256" key="5">
    <source>
        <dbReference type="ARBA" id="ARBA00022989"/>
    </source>
</evidence>
<evidence type="ECO:0000256" key="7">
    <source>
        <dbReference type="SAM" id="Phobius"/>
    </source>
</evidence>
<gene>
    <name evidence="9" type="ORF">LSG31_11795</name>
</gene>
<organism evidence="9 10">
    <name type="scientific">Fodinisporobacter ferrooxydans</name>
    <dbReference type="NCBI Taxonomy" id="2901836"/>
    <lineage>
        <taxon>Bacteria</taxon>
        <taxon>Bacillati</taxon>
        <taxon>Bacillota</taxon>
        <taxon>Bacilli</taxon>
        <taxon>Bacillales</taxon>
        <taxon>Alicyclobacillaceae</taxon>
        <taxon>Fodinisporobacter</taxon>
    </lineage>
</organism>
<feature type="transmembrane region" description="Helical" evidence="7">
    <location>
        <begin position="169"/>
        <end position="190"/>
    </location>
</feature>
<sequence>MVWILLCSIIILFGLGMPVAIVLGLGTTIALISGALPIEVIPTRLLSGVDSFILLAIPFFMLAGQIMVEGGLAQRLIRFAELLVGWLPGGLGMATIAASVEFADISGSCTSDTAAIGSIMIPGMQKRGFSSGFAAAVQAAGGSLGMLFPPAISLIIYGAVTSTSIGRLFLSSIIPGILMALSFMAVIFFVSKKKHYPVEKFPGFKEAWSIFKDGILALIAPVIILGGIVSGVFTPTEAGVVAVFYVLVITGLVYRSLTWERLRKAFVGAIITSSMVVFIIANASLLAWLLVTQMIPQQISMFLIQTIHNPIVLLIGVQIFLILIHTVLETNSTIIVIVPILLPILNQMGIDPYLFGILLMMNSAVGIILPPIGLNLYISSGIAGISLERAAKEIIPFASIILLDIMIVIVFPHLVSFLPNLIGG</sequence>
<dbReference type="PANTHER" id="PTHR33362">
    <property type="entry name" value="SIALIC ACID TRAP TRANSPORTER PERMEASE PROTEIN SIAT-RELATED"/>
    <property type="match status" value="1"/>
</dbReference>
<evidence type="ECO:0000259" key="8">
    <source>
        <dbReference type="Pfam" id="PF06808"/>
    </source>
</evidence>
<dbReference type="Pfam" id="PF06808">
    <property type="entry name" value="DctM"/>
    <property type="match status" value="1"/>
</dbReference>
<comment type="subcellular location">
    <subcellularLocation>
        <location evidence="1">Cell inner membrane</location>
        <topology evidence="1">Multi-pass membrane protein</topology>
    </subcellularLocation>
</comment>
<dbReference type="InterPro" id="IPR004681">
    <property type="entry name" value="TRAP_DctM"/>
</dbReference>
<feature type="transmembrane region" description="Helical" evidence="7">
    <location>
        <begin position="133"/>
        <end position="157"/>
    </location>
</feature>
<feature type="domain" description="TRAP C4-dicarboxylate transport system permease DctM subunit" evidence="8">
    <location>
        <begin position="6"/>
        <end position="413"/>
    </location>
</feature>
<proteinExistence type="predicted"/>
<keyword evidence="4 7" id="KW-0812">Transmembrane</keyword>
<dbReference type="Proteomes" id="UP000830167">
    <property type="component" value="Chromosome"/>
</dbReference>
<keyword evidence="5 7" id="KW-1133">Transmembrane helix</keyword>
<evidence type="ECO:0000256" key="2">
    <source>
        <dbReference type="ARBA" id="ARBA00022475"/>
    </source>
</evidence>
<keyword evidence="3" id="KW-0997">Cell inner membrane</keyword>
<dbReference type="InterPro" id="IPR010656">
    <property type="entry name" value="DctM"/>
</dbReference>
<name>A0ABY4CR37_9BACL</name>
<evidence type="ECO:0000256" key="6">
    <source>
        <dbReference type="ARBA" id="ARBA00023136"/>
    </source>
</evidence>
<reference evidence="9" key="1">
    <citation type="submission" date="2021-12" db="EMBL/GenBank/DDBJ databases">
        <title>Alicyclobacillaceae gen. nov., sp. nov., isolated from chalcocite enrichment system.</title>
        <authorList>
            <person name="Jiang Z."/>
        </authorList>
    </citation>
    <scope>NUCLEOTIDE SEQUENCE</scope>
    <source>
        <strain evidence="9">MYW30-H2</strain>
    </source>
</reference>